<evidence type="ECO:0000256" key="3">
    <source>
        <dbReference type="ARBA" id="ARBA00022989"/>
    </source>
</evidence>
<name>A0ABV3XV05_9RHOB</name>
<dbReference type="Proteomes" id="UP001560019">
    <property type="component" value="Unassembled WGS sequence"/>
</dbReference>
<organism evidence="7 8">
    <name type="scientific">Rhodovulum iodosum</name>
    <dbReference type="NCBI Taxonomy" id="68291"/>
    <lineage>
        <taxon>Bacteria</taxon>
        <taxon>Pseudomonadati</taxon>
        <taxon>Pseudomonadota</taxon>
        <taxon>Alphaproteobacteria</taxon>
        <taxon>Rhodobacterales</taxon>
        <taxon>Paracoccaceae</taxon>
        <taxon>Rhodovulum</taxon>
    </lineage>
</organism>
<keyword evidence="8" id="KW-1185">Reference proteome</keyword>
<comment type="subcellular location">
    <subcellularLocation>
        <location evidence="1">Membrane</location>
        <topology evidence="1">Single-pass membrane protein</topology>
    </subcellularLocation>
</comment>
<dbReference type="PANTHER" id="PTHR36985:SF1">
    <property type="entry name" value="TRANSLOCATION AND ASSEMBLY MODULE SUBUNIT TAMB"/>
    <property type="match status" value="1"/>
</dbReference>
<evidence type="ECO:0000313" key="8">
    <source>
        <dbReference type="Proteomes" id="UP001560019"/>
    </source>
</evidence>
<evidence type="ECO:0000259" key="6">
    <source>
        <dbReference type="Pfam" id="PF04357"/>
    </source>
</evidence>
<evidence type="ECO:0000256" key="5">
    <source>
        <dbReference type="SAM" id="SignalP"/>
    </source>
</evidence>
<sequence>MRRLHLYIVAALALCLALPAAAQDNEDRGLLERLIEDNLSGEGISVDITGFEGALSSQATLDELTVADADGIWLTLRNAELDWSRTALLRGRLQVARLSAEEIVLARLPQGGGDKGPELADTEAKPFSLPELPVSVNIGEIAAQRLDLGEPVLGQAATFSFTGSLTLADGAGEAQLQMLRLDADSGEIDLDAGYDNETRVLALDLSLSEAPGGILATLARLPGAPSVDFTVAGTAPISDYAAELALATDGQDRLTGRITTAEAALPGAAEGTPPARRFGADVSGDLTALLEPALHPFFGDRAALQFSAQRLPDGRLEIDTLALDAAALTLNGTLALAADGLPDAFDLTGEIGTPGGAPLRLPVPGAPTTLRHADIAARFDAADGDAWAARAQLSDLDRPDIQMDRAELSGTGTISRRGQRAVSAALDFVAEGLGFPDAALSDALGEALTGQAQIDWQDGAPVRLDRLALSGAGIDLTGSGQIDPAADGLPASGRIVLDADRIDRFSALAGRSLGGAVAAEIEGSATILNRSFDVALSAEGQDLAVGEPMADPLLRGASRLILRAARDAEGSRIDAFEIVTPELSANASGGLNSQSGSFDLAARLASPQLILPGAPAGPVELTTGIGWTAGSPIALSDLTLTAPALRVTGDGAFDPASAAQDFEARLTLSAQDLSRYADLAGRPLAGSLEARVEGSGALGPRDVRLTLDGTGRDLRVGQAEADRLLAGRSTFSADIALEDGQVVPGRVSVETPVLRARVQPQGAGSDTMAVDARLADLALIAPDFPGPLSVSGTVTPEDGGVRLALGAEGPGGTTVQIDGTAAQRMDLTLSGRAPLGLANAFIAPRAVQGTADFDLRLQGAPALENLAGSITTSGARATAPALRIALEDISARVGLAAGRADLALESRLGQGGLLRVTGPVTLSPPFPADLTIVLDDAVVSDPALYQTELDGTLTVSGPLTGGGRIAGTIELDGTEVRVPSTGLGGGGTIPDGLAHRTEPGQSRATRARAGLLQSADGNGNGGSAGPGFALDLRINAINRIFLRGRGLDAELGGSLRIGGTTNAIEPSGRFELVRGRLDILGQRLMMTEGWAQLEGDFDPTLYLLAETDSGEVTVRIIVEGAASEPEIRFTSEPELPEDEILAQLLFNRDLEDLSALQALQLASAVRTLAGKSGVSIVERLRAGAGLDDLDITTDDDGNTELRAGKYLSDNVYTDVTVNSEGKTEIDLNLDLTDSITVRGRTTSEGESGIGVYFERDY</sequence>
<dbReference type="EMBL" id="JBEHHI010000002">
    <property type="protein sequence ID" value="MEX5729172.1"/>
    <property type="molecule type" value="Genomic_DNA"/>
</dbReference>
<protein>
    <submittedName>
        <fullName evidence="7">Translocation and assembly module TamB</fullName>
    </submittedName>
</protein>
<evidence type="ECO:0000256" key="4">
    <source>
        <dbReference type="ARBA" id="ARBA00023136"/>
    </source>
</evidence>
<keyword evidence="2" id="KW-0812">Transmembrane</keyword>
<keyword evidence="5" id="KW-0732">Signal</keyword>
<evidence type="ECO:0000256" key="2">
    <source>
        <dbReference type="ARBA" id="ARBA00022692"/>
    </source>
</evidence>
<evidence type="ECO:0000313" key="7">
    <source>
        <dbReference type="EMBL" id="MEX5729172.1"/>
    </source>
</evidence>
<comment type="caution">
    <text evidence="7">The sequence shown here is derived from an EMBL/GenBank/DDBJ whole genome shotgun (WGS) entry which is preliminary data.</text>
</comment>
<gene>
    <name evidence="7" type="ORF">Ga0609869_002525</name>
</gene>
<keyword evidence="3" id="KW-1133">Transmembrane helix</keyword>
<feature type="domain" description="Translocation and assembly module TamB C-terminal" evidence="6">
    <location>
        <begin position="904"/>
        <end position="1257"/>
    </location>
</feature>
<keyword evidence="4" id="KW-0472">Membrane</keyword>
<dbReference type="Pfam" id="PF04357">
    <property type="entry name" value="TamB"/>
    <property type="match status" value="1"/>
</dbReference>
<dbReference type="InterPro" id="IPR007452">
    <property type="entry name" value="TamB_C"/>
</dbReference>
<feature type="signal peptide" evidence="5">
    <location>
        <begin position="1"/>
        <end position="22"/>
    </location>
</feature>
<reference evidence="7 8" key="1">
    <citation type="submission" date="2024-06" db="EMBL/GenBank/DDBJ databases">
        <title>Genome of Rhodovulum iodosum, a marine photoferrotroph.</title>
        <authorList>
            <person name="Bianchini G."/>
            <person name="Nikeleit V."/>
            <person name="Kappler A."/>
            <person name="Bryce C."/>
            <person name="Sanchez-Baracaldo P."/>
        </authorList>
    </citation>
    <scope>NUCLEOTIDE SEQUENCE [LARGE SCALE GENOMIC DNA]</scope>
    <source>
        <strain evidence="7 8">UT/N1</strain>
    </source>
</reference>
<dbReference type="RefSeq" id="WP_125405382.1">
    <property type="nucleotide sequence ID" value="NZ_JBEHHI010000002.1"/>
</dbReference>
<accession>A0ABV3XV05</accession>
<proteinExistence type="predicted"/>
<feature type="chain" id="PRO_5045139629" evidence="5">
    <location>
        <begin position="23"/>
        <end position="1257"/>
    </location>
</feature>
<evidence type="ECO:0000256" key="1">
    <source>
        <dbReference type="ARBA" id="ARBA00004167"/>
    </source>
</evidence>
<dbReference type="PANTHER" id="PTHR36985">
    <property type="entry name" value="TRANSLOCATION AND ASSEMBLY MODULE SUBUNIT TAMB"/>
    <property type="match status" value="1"/>
</dbReference>